<dbReference type="GO" id="GO:0035438">
    <property type="term" value="F:cyclic-di-GMP binding"/>
    <property type="evidence" value="ECO:0007669"/>
    <property type="project" value="InterPro"/>
</dbReference>
<dbReference type="Pfam" id="PF07238">
    <property type="entry name" value="PilZ"/>
    <property type="match status" value="1"/>
</dbReference>
<dbReference type="AlphaFoldDB" id="A0A0S2TEF0"/>
<evidence type="ECO:0000313" key="3">
    <source>
        <dbReference type="Proteomes" id="UP000055136"/>
    </source>
</evidence>
<evidence type="ECO:0000313" key="2">
    <source>
        <dbReference type="EMBL" id="ALP53469.1"/>
    </source>
</evidence>
<protein>
    <recommendedName>
        <fullName evidence="1">PilZ domain-containing protein</fullName>
    </recommendedName>
</protein>
<organism evidence="2 3">
    <name type="scientific">Candidatus Tenderia electrophaga</name>
    <dbReference type="NCBI Taxonomy" id="1748243"/>
    <lineage>
        <taxon>Bacteria</taxon>
        <taxon>Pseudomonadati</taxon>
        <taxon>Pseudomonadota</taxon>
        <taxon>Gammaproteobacteria</taxon>
        <taxon>Candidatus Tenderiales</taxon>
        <taxon>Candidatus Tenderiaceae</taxon>
        <taxon>Candidatus Tenderia</taxon>
    </lineage>
</organism>
<name>A0A0S2TEF0_9GAMM</name>
<dbReference type="Gene3D" id="2.40.10.220">
    <property type="entry name" value="predicted glycosyltransferase like domains"/>
    <property type="match status" value="1"/>
</dbReference>
<reference evidence="2" key="1">
    <citation type="submission" date="2015-10" db="EMBL/GenBank/DDBJ databases">
        <title>Description of Candidatus Tenderia electrophaga gen. nov, sp. nov., an Uncultivated Electroautotroph from a Biocathode Enrichment.</title>
        <authorList>
            <person name="Eddie B.J."/>
            <person name="Malanoski A.P."/>
            <person name="Wang Z."/>
            <person name="Hall R.J."/>
            <person name="Oh S.D."/>
            <person name="Heiner C."/>
            <person name="Lin B."/>
            <person name="Strycharz-Glaven S.M."/>
        </authorList>
    </citation>
    <scope>NUCLEOTIDE SEQUENCE [LARGE SCALE GENOMIC DNA]</scope>
    <source>
        <strain evidence="2">NRL1</strain>
    </source>
</reference>
<dbReference type="SUPFAM" id="SSF141371">
    <property type="entry name" value="PilZ domain-like"/>
    <property type="match status" value="1"/>
</dbReference>
<dbReference type="EMBL" id="CP013099">
    <property type="protein sequence ID" value="ALP53469.1"/>
    <property type="molecule type" value="Genomic_DNA"/>
</dbReference>
<sequence>MAINSFYSKGNNSNSVVDSMIIGRNDQRGFLRMDVNATLTFKFCGADDVYEGASQDLSATGLRFVSPQKVSVGDMLDVCMKPGIDITPPLETTLAVVRVTQTNDGQYEVAGVLQQNDPA</sequence>
<dbReference type="STRING" id="1748243.Tel_10085"/>
<evidence type="ECO:0000259" key="1">
    <source>
        <dbReference type="Pfam" id="PF07238"/>
    </source>
</evidence>
<proteinExistence type="predicted"/>
<keyword evidence="3" id="KW-1185">Reference proteome</keyword>
<dbReference type="Proteomes" id="UP000055136">
    <property type="component" value="Chromosome"/>
</dbReference>
<gene>
    <name evidence="2" type="ORF">Tel_10085</name>
</gene>
<feature type="domain" description="PilZ" evidence="1">
    <location>
        <begin position="27"/>
        <end position="109"/>
    </location>
</feature>
<dbReference type="InterPro" id="IPR009875">
    <property type="entry name" value="PilZ_domain"/>
</dbReference>
<accession>A0A0S2TEF0</accession>
<dbReference type="KEGG" id="tee:Tel_10085"/>